<reference evidence="3" key="2">
    <citation type="submission" date="2021-10" db="EMBL/GenBank/DDBJ databases">
        <title>Phylogenomics reveals ancestral predisposition of the termite-cultivated fungus Termitomyces towards a domesticated lifestyle.</title>
        <authorList>
            <person name="Auxier B."/>
            <person name="Grum-Grzhimaylo A."/>
            <person name="Cardenas M.E."/>
            <person name="Lodge J.D."/>
            <person name="Laessoe T."/>
            <person name="Pedersen O."/>
            <person name="Smith M.E."/>
            <person name="Kuyper T.W."/>
            <person name="Franco-Molano E.A."/>
            <person name="Baroni T.J."/>
            <person name="Aanen D.K."/>
        </authorList>
    </citation>
    <scope>NUCLEOTIDE SEQUENCE</scope>
    <source>
        <strain evidence="3">AP01</strain>
        <tissue evidence="3">Mycelium</tissue>
    </source>
</reference>
<keyword evidence="2" id="KW-0732">Signal</keyword>
<comment type="caution">
    <text evidence="3">The sequence shown here is derived from an EMBL/GenBank/DDBJ whole genome shotgun (WGS) entry which is preliminary data.</text>
</comment>
<feature type="chain" id="PRO_5040265602" evidence="2">
    <location>
        <begin position="16"/>
        <end position="182"/>
    </location>
</feature>
<feature type="compositionally biased region" description="Low complexity" evidence="1">
    <location>
        <begin position="18"/>
        <end position="38"/>
    </location>
</feature>
<evidence type="ECO:0000313" key="4">
    <source>
        <dbReference type="Proteomes" id="UP000775547"/>
    </source>
</evidence>
<feature type="signal peptide" evidence="2">
    <location>
        <begin position="1"/>
        <end position="15"/>
    </location>
</feature>
<protein>
    <submittedName>
        <fullName evidence="3">Uncharacterized protein</fullName>
    </submittedName>
</protein>
<dbReference type="AlphaFoldDB" id="A0A9P7K6Y5"/>
<dbReference type="Proteomes" id="UP000775547">
    <property type="component" value="Unassembled WGS sequence"/>
</dbReference>
<accession>A0A9P7K6Y5</accession>
<evidence type="ECO:0000256" key="2">
    <source>
        <dbReference type="SAM" id="SignalP"/>
    </source>
</evidence>
<name>A0A9P7K6Y5_9AGAR</name>
<evidence type="ECO:0000256" key="1">
    <source>
        <dbReference type="SAM" id="MobiDB-lite"/>
    </source>
</evidence>
<sequence length="182" mass="19126">MLLNLLAKIMTSALAKPPTTTAPTWASIAGSQPTAAGPACPPTTPRPTPALMDANQQACLYQQLSCAAQTVLIDVNPDNALALLDRSPTSNNTLYKFLNQELADLTKKLVANSYLTNEGDSMPEEDTVAQGLPANSSQADLYGIQLQPTAGPHHQGTLSYIVHTVAGSWKDHCSTDSAPAPS</sequence>
<feature type="region of interest" description="Disordered" evidence="1">
    <location>
        <begin position="18"/>
        <end position="49"/>
    </location>
</feature>
<gene>
    <name evidence="3" type="ORF">DXG03_007497</name>
</gene>
<feature type="compositionally biased region" description="Pro residues" evidence="1">
    <location>
        <begin position="39"/>
        <end position="48"/>
    </location>
</feature>
<proteinExistence type="predicted"/>
<organism evidence="3 4">
    <name type="scientific">Asterophora parasitica</name>
    <dbReference type="NCBI Taxonomy" id="117018"/>
    <lineage>
        <taxon>Eukaryota</taxon>
        <taxon>Fungi</taxon>
        <taxon>Dikarya</taxon>
        <taxon>Basidiomycota</taxon>
        <taxon>Agaricomycotina</taxon>
        <taxon>Agaricomycetes</taxon>
        <taxon>Agaricomycetidae</taxon>
        <taxon>Agaricales</taxon>
        <taxon>Tricholomatineae</taxon>
        <taxon>Lyophyllaceae</taxon>
        <taxon>Asterophora</taxon>
    </lineage>
</organism>
<evidence type="ECO:0000313" key="3">
    <source>
        <dbReference type="EMBL" id="KAG5640691.1"/>
    </source>
</evidence>
<keyword evidence="4" id="KW-1185">Reference proteome</keyword>
<reference evidence="3" key="1">
    <citation type="submission" date="2020-07" db="EMBL/GenBank/DDBJ databases">
        <authorList>
            <person name="Nieuwenhuis M."/>
            <person name="Van De Peppel L.J.J."/>
        </authorList>
    </citation>
    <scope>NUCLEOTIDE SEQUENCE</scope>
    <source>
        <strain evidence="3">AP01</strain>
        <tissue evidence="3">Mycelium</tissue>
    </source>
</reference>
<dbReference type="EMBL" id="JABCKV010000558">
    <property type="protein sequence ID" value="KAG5640691.1"/>
    <property type="molecule type" value="Genomic_DNA"/>
</dbReference>